<dbReference type="SUPFAM" id="SSF160387">
    <property type="entry name" value="NosL/MerB-like"/>
    <property type="match status" value="1"/>
</dbReference>
<dbReference type="PANTHER" id="PTHR41247:SF1">
    <property type="entry name" value="HTH-TYPE TRANSCRIPTIONAL REPRESSOR YCNK"/>
    <property type="match status" value="1"/>
</dbReference>
<evidence type="ECO:0000313" key="2">
    <source>
        <dbReference type="EMBL" id="EHP28565.1"/>
    </source>
</evidence>
<feature type="signal peptide" evidence="1">
    <location>
        <begin position="1"/>
        <end position="17"/>
    </location>
</feature>
<feature type="chain" id="PRO_5002841078" description="NosL family protein" evidence="1">
    <location>
        <begin position="18"/>
        <end position="235"/>
    </location>
</feature>
<dbReference type="OrthoDB" id="982633at2"/>
<dbReference type="Proteomes" id="UP000006431">
    <property type="component" value="Unassembled WGS sequence"/>
</dbReference>
<reference evidence="2 3" key="1">
    <citation type="journal article" date="2012" name="Proc. Natl. Acad. Sci. U.S.A.">
        <title>Genome and physiology of a model Epsilonproteobacterium responsible for sulfide detoxification in marine oxygen depletion zones.</title>
        <authorList>
            <person name="Grote J."/>
            <person name="Schott T."/>
            <person name="Bruckner C.G."/>
            <person name="Glockner F.O."/>
            <person name="Jost G."/>
            <person name="Teeling H."/>
            <person name="Labrenz M."/>
            <person name="Jurgens K."/>
        </authorList>
    </citation>
    <scope>NUCLEOTIDE SEQUENCE [LARGE SCALE GENOMIC DNA]</scope>
    <source>
        <strain evidence="2 3">GD1</strain>
    </source>
</reference>
<dbReference type="Gene3D" id="3.30.70.2050">
    <property type="match status" value="1"/>
</dbReference>
<dbReference type="EMBL" id="AFRZ01000001">
    <property type="protein sequence ID" value="EHP28565.1"/>
    <property type="molecule type" value="Genomic_DNA"/>
</dbReference>
<keyword evidence="3" id="KW-1185">Reference proteome</keyword>
<dbReference type="Pfam" id="PF05573">
    <property type="entry name" value="NosL"/>
    <property type="match status" value="1"/>
</dbReference>
<dbReference type="eggNOG" id="COG4314">
    <property type="taxonomic scope" value="Bacteria"/>
</dbReference>
<dbReference type="PATRIC" id="fig|929558.5.peg.37"/>
<organism evidence="2 3">
    <name type="scientific">Sulfurimonas gotlandica (strain DSM 19862 / JCM 16533 / GD1)</name>
    <dbReference type="NCBI Taxonomy" id="929558"/>
    <lineage>
        <taxon>Bacteria</taxon>
        <taxon>Pseudomonadati</taxon>
        <taxon>Campylobacterota</taxon>
        <taxon>Epsilonproteobacteria</taxon>
        <taxon>Campylobacterales</taxon>
        <taxon>Sulfurimonadaceae</taxon>
        <taxon>Sulfurimonas</taxon>
    </lineage>
</organism>
<sequence length="235" mass="26090">MKKIIAGILVLSTLVFAGMGEPKGDAQGNNQMEMFQSVDMNKVTIMQGGKAKMFCPACGMNLPMFYKTNHAANNGEHVEQYCSLHCLVETNMKNKGILKDIIVVDVTTLEFIDARTASYVVGSSKKGTMSMVSKYAFAKKEDAQDFAKKFGGKVENFDETYKIASNSMEKEMKMIAEKQAMMAQKGEMMYNKMCKKTDLKFKSTAEAKAYIQSNKLCGDMSGKKLQAVGIYLGRR</sequence>
<evidence type="ECO:0000313" key="3">
    <source>
        <dbReference type="Proteomes" id="UP000006431"/>
    </source>
</evidence>
<proteinExistence type="predicted"/>
<evidence type="ECO:0000256" key="1">
    <source>
        <dbReference type="SAM" id="SignalP"/>
    </source>
</evidence>
<gene>
    <name evidence="2" type="ORF">SMGD1_0038</name>
</gene>
<dbReference type="PANTHER" id="PTHR41247">
    <property type="entry name" value="HTH-TYPE TRANSCRIPTIONAL REPRESSOR YCNK"/>
    <property type="match status" value="1"/>
</dbReference>
<comment type="caution">
    <text evidence="2">The sequence shown here is derived from an EMBL/GenBank/DDBJ whole genome shotgun (WGS) entry which is preliminary data.</text>
</comment>
<dbReference type="InterPro" id="IPR008719">
    <property type="entry name" value="N2O_reductase_NosL"/>
</dbReference>
<dbReference type="HOGENOM" id="CLU_086056_0_0_7"/>
<evidence type="ECO:0008006" key="4">
    <source>
        <dbReference type="Google" id="ProtNLM"/>
    </source>
</evidence>
<accession>B6BLB1</accession>
<protein>
    <recommendedName>
        <fullName evidence="4">NosL family protein</fullName>
    </recommendedName>
</protein>
<accession>H1FRL2</accession>
<dbReference type="STRING" id="929558.SMGD1_0038"/>
<dbReference type="RefSeq" id="WP_008338401.1">
    <property type="nucleotide sequence ID" value="NZ_AFRZ01000001.1"/>
</dbReference>
<keyword evidence="1" id="KW-0732">Signal</keyword>
<name>B6BLB1_SULGG</name>
<dbReference type="AlphaFoldDB" id="B6BLB1"/>